<feature type="non-terminal residue" evidence="4">
    <location>
        <position position="198"/>
    </location>
</feature>
<dbReference type="GO" id="GO:0003856">
    <property type="term" value="F:3-dehydroquinate synthase activity"/>
    <property type="evidence" value="ECO:0007669"/>
    <property type="project" value="TreeGrafter"/>
</dbReference>
<evidence type="ECO:0000313" key="4">
    <source>
        <dbReference type="EMBL" id="SVE16049.1"/>
    </source>
</evidence>
<feature type="domain" description="3-dehydroquinate synthase N-terminal" evidence="3">
    <location>
        <begin position="58"/>
        <end position="168"/>
    </location>
</feature>
<keyword evidence="1" id="KW-0479">Metal-binding</keyword>
<dbReference type="PANTHER" id="PTHR43622:SF1">
    <property type="entry name" value="3-DEHYDROQUINATE SYNTHASE"/>
    <property type="match status" value="1"/>
</dbReference>
<accession>A0A383B8G2</accession>
<proteinExistence type="predicted"/>
<dbReference type="AlphaFoldDB" id="A0A383B8G2"/>
<dbReference type="GO" id="GO:0046872">
    <property type="term" value="F:metal ion binding"/>
    <property type="evidence" value="ECO:0007669"/>
    <property type="project" value="UniProtKB-KW"/>
</dbReference>
<dbReference type="PANTHER" id="PTHR43622">
    <property type="entry name" value="3-DEHYDROQUINATE SYNTHASE"/>
    <property type="match status" value="1"/>
</dbReference>
<evidence type="ECO:0000256" key="2">
    <source>
        <dbReference type="ARBA" id="ARBA00023027"/>
    </source>
</evidence>
<reference evidence="4" key="1">
    <citation type="submission" date="2018-05" db="EMBL/GenBank/DDBJ databases">
        <authorList>
            <person name="Lanie J.A."/>
            <person name="Ng W.-L."/>
            <person name="Kazmierczak K.M."/>
            <person name="Andrzejewski T.M."/>
            <person name="Davidsen T.M."/>
            <person name="Wayne K.J."/>
            <person name="Tettelin H."/>
            <person name="Glass J.I."/>
            <person name="Rusch D."/>
            <person name="Podicherti R."/>
            <person name="Tsui H.-C.T."/>
            <person name="Winkler M.E."/>
        </authorList>
    </citation>
    <scope>NUCLEOTIDE SEQUENCE</scope>
</reference>
<protein>
    <recommendedName>
        <fullName evidence="3">3-dehydroquinate synthase N-terminal domain-containing protein</fullName>
    </recommendedName>
</protein>
<sequence>MEIESHKGIYTVEFDDACVERFAERDFDTSHFIIDRKVAQLYPEQLQPILEAPSVLLLDAVEQNKSLEKIPDYIEFLVDKKIRRDHTLVAIGGGIMQDITSFLAETLLRGVEWEFFPSTLLSQADSCIGSKSSINCRGIKNILGTFTPPQKIYLSTSFLNTLELSELRRGMGEMLKAHAIAGPQDFQSIASEFYTLFS</sequence>
<evidence type="ECO:0000256" key="1">
    <source>
        <dbReference type="ARBA" id="ARBA00022723"/>
    </source>
</evidence>
<dbReference type="EMBL" id="UINC01198200">
    <property type="protein sequence ID" value="SVE16049.1"/>
    <property type="molecule type" value="Genomic_DNA"/>
</dbReference>
<keyword evidence="2" id="KW-0520">NAD</keyword>
<dbReference type="InterPro" id="IPR050071">
    <property type="entry name" value="Dehydroquinate_synthase"/>
</dbReference>
<dbReference type="Pfam" id="PF01761">
    <property type="entry name" value="DHQ_synthase"/>
    <property type="match status" value="1"/>
</dbReference>
<dbReference type="SUPFAM" id="SSF56796">
    <property type="entry name" value="Dehydroquinate synthase-like"/>
    <property type="match status" value="1"/>
</dbReference>
<evidence type="ECO:0000259" key="3">
    <source>
        <dbReference type="Pfam" id="PF01761"/>
    </source>
</evidence>
<dbReference type="Gene3D" id="3.40.50.1970">
    <property type="match status" value="1"/>
</dbReference>
<gene>
    <name evidence="4" type="ORF">METZ01_LOCUS468903</name>
</gene>
<organism evidence="4">
    <name type="scientific">marine metagenome</name>
    <dbReference type="NCBI Taxonomy" id="408172"/>
    <lineage>
        <taxon>unclassified sequences</taxon>
        <taxon>metagenomes</taxon>
        <taxon>ecological metagenomes</taxon>
    </lineage>
</organism>
<dbReference type="InterPro" id="IPR030960">
    <property type="entry name" value="DHQS/DOIS_N"/>
</dbReference>
<name>A0A383B8G2_9ZZZZ</name>